<proteinExistence type="predicted"/>
<name>A0ABV0UT42_9TELE</name>
<dbReference type="EMBL" id="JAHRIQ010082897">
    <property type="protein sequence ID" value="MEQ2248374.1"/>
    <property type="molecule type" value="Genomic_DNA"/>
</dbReference>
<keyword evidence="1" id="KW-1133">Transmembrane helix</keyword>
<organism evidence="2 3">
    <name type="scientific">Ilyodon furcidens</name>
    <name type="common">goldbreast splitfin</name>
    <dbReference type="NCBI Taxonomy" id="33524"/>
    <lineage>
        <taxon>Eukaryota</taxon>
        <taxon>Metazoa</taxon>
        <taxon>Chordata</taxon>
        <taxon>Craniata</taxon>
        <taxon>Vertebrata</taxon>
        <taxon>Euteleostomi</taxon>
        <taxon>Actinopterygii</taxon>
        <taxon>Neopterygii</taxon>
        <taxon>Teleostei</taxon>
        <taxon>Neoteleostei</taxon>
        <taxon>Acanthomorphata</taxon>
        <taxon>Ovalentaria</taxon>
        <taxon>Atherinomorphae</taxon>
        <taxon>Cyprinodontiformes</taxon>
        <taxon>Goodeidae</taxon>
        <taxon>Ilyodon</taxon>
    </lineage>
</organism>
<comment type="caution">
    <text evidence="2">The sequence shown here is derived from an EMBL/GenBank/DDBJ whole genome shotgun (WGS) entry which is preliminary data.</text>
</comment>
<dbReference type="Proteomes" id="UP001482620">
    <property type="component" value="Unassembled WGS sequence"/>
</dbReference>
<accession>A0ABV0UT42</accession>
<keyword evidence="3" id="KW-1185">Reference proteome</keyword>
<keyword evidence="1" id="KW-0472">Membrane</keyword>
<keyword evidence="1" id="KW-0812">Transmembrane</keyword>
<evidence type="ECO:0000256" key="1">
    <source>
        <dbReference type="SAM" id="Phobius"/>
    </source>
</evidence>
<sequence length="103" mass="11810">MLVMVKYYFNIYLILLIFNHLIYMDPIHNKYGQKQVKHLYHGRKGGGGEGLPQCSPGQQTTGDATVKLSSRRGQSRLLLEEALQIFYEGLYVLCKNREIGSFI</sequence>
<feature type="transmembrane region" description="Helical" evidence="1">
    <location>
        <begin position="6"/>
        <end position="24"/>
    </location>
</feature>
<gene>
    <name evidence="2" type="ORF">ILYODFUR_018492</name>
</gene>
<reference evidence="2 3" key="1">
    <citation type="submission" date="2021-06" db="EMBL/GenBank/DDBJ databases">
        <authorList>
            <person name="Palmer J.M."/>
        </authorList>
    </citation>
    <scope>NUCLEOTIDE SEQUENCE [LARGE SCALE GENOMIC DNA]</scope>
    <source>
        <strain evidence="3">if_2019</strain>
        <tissue evidence="2">Muscle</tissue>
    </source>
</reference>
<evidence type="ECO:0000313" key="3">
    <source>
        <dbReference type="Proteomes" id="UP001482620"/>
    </source>
</evidence>
<protein>
    <submittedName>
        <fullName evidence="2">Uncharacterized protein</fullName>
    </submittedName>
</protein>
<evidence type="ECO:0000313" key="2">
    <source>
        <dbReference type="EMBL" id="MEQ2248374.1"/>
    </source>
</evidence>